<dbReference type="EMBL" id="CAJNDS010001491">
    <property type="protein sequence ID" value="CAE7261850.1"/>
    <property type="molecule type" value="Genomic_DNA"/>
</dbReference>
<gene>
    <name evidence="1" type="ORF">SNAT2548_LOCUS13718</name>
</gene>
<organism evidence="1 2">
    <name type="scientific">Symbiodinium natans</name>
    <dbReference type="NCBI Taxonomy" id="878477"/>
    <lineage>
        <taxon>Eukaryota</taxon>
        <taxon>Sar</taxon>
        <taxon>Alveolata</taxon>
        <taxon>Dinophyceae</taxon>
        <taxon>Suessiales</taxon>
        <taxon>Symbiodiniaceae</taxon>
        <taxon>Symbiodinium</taxon>
    </lineage>
</organism>
<evidence type="ECO:0008006" key="3">
    <source>
        <dbReference type="Google" id="ProtNLM"/>
    </source>
</evidence>
<sequence>MVSQSSGEDHGRSALGAKSWPTPWTLAAVDECSDWERQTHSKSWNRAMKFALRHWSHNGTKTTKEVANQPSGPGSSLWATTPVRKFLRLNFNSLQIRSFLDVPCGDMTWMPEVNLTGVDYIGGDLSSALVASHLKRFADDPRFANKFAQFDITCMVPPPVDMIHTRDVLMHIDTDLSLKALKNFERSGSKYLVLPHWPFSNGSTNEYHPMKFEQAYQLVHDLDPQTSQVIGYHEYNLELPPYCFPPALYFIRNTAITEQNGYLGVWALPALRRGKRPECLANTPWLEKVCDSRFNCFDTLEERRSCLAGRSEPSSCCQALQLIQRLHKLDTGGFQLTRPKEVRALCLDFLRLPRGSVAAEKQLATCSRAVLAMAAFDNEGFSAKATSSSNLLSQ</sequence>
<dbReference type="InterPro" id="IPR029063">
    <property type="entry name" value="SAM-dependent_MTases_sf"/>
</dbReference>
<dbReference type="Proteomes" id="UP000604046">
    <property type="component" value="Unassembled WGS sequence"/>
</dbReference>
<comment type="caution">
    <text evidence="1">The sequence shown here is derived from an EMBL/GenBank/DDBJ whole genome shotgun (WGS) entry which is preliminary data.</text>
</comment>
<name>A0A812MCT5_9DINO</name>
<accession>A0A812MCT5</accession>
<evidence type="ECO:0000313" key="1">
    <source>
        <dbReference type="EMBL" id="CAE7261850.1"/>
    </source>
</evidence>
<reference evidence="1" key="1">
    <citation type="submission" date="2021-02" db="EMBL/GenBank/DDBJ databases">
        <authorList>
            <person name="Dougan E. K."/>
            <person name="Rhodes N."/>
            <person name="Thang M."/>
            <person name="Chan C."/>
        </authorList>
    </citation>
    <scope>NUCLEOTIDE SEQUENCE</scope>
</reference>
<dbReference type="Gene3D" id="3.40.50.150">
    <property type="entry name" value="Vaccinia Virus protein VP39"/>
    <property type="match status" value="1"/>
</dbReference>
<protein>
    <recommendedName>
        <fullName evidence="3">Methyltransferase domain-containing protein</fullName>
    </recommendedName>
</protein>
<dbReference type="OrthoDB" id="9991036at2759"/>
<dbReference type="AlphaFoldDB" id="A0A812MCT5"/>
<evidence type="ECO:0000313" key="2">
    <source>
        <dbReference type="Proteomes" id="UP000604046"/>
    </source>
</evidence>
<proteinExistence type="predicted"/>
<dbReference type="SUPFAM" id="SSF53335">
    <property type="entry name" value="S-adenosyl-L-methionine-dependent methyltransferases"/>
    <property type="match status" value="1"/>
</dbReference>
<keyword evidence="2" id="KW-1185">Reference proteome</keyword>